<accession>A0A366D0D2</accession>
<keyword evidence="1" id="KW-0472">Membrane</keyword>
<evidence type="ECO:0000256" key="1">
    <source>
        <dbReference type="SAM" id="Phobius"/>
    </source>
</evidence>
<evidence type="ECO:0000313" key="2">
    <source>
        <dbReference type="EMBL" id="RBO83355.1"/>
    </source>
</evidence>
<feature type="transmembrane region" description="Helical" evidence="1">
    <location>
        <begin position="21"/>
        <end position="43"/>
    </location>
</feature>
<gene>
    <name evidence="2" type="ORF">DFP76_104170</name>
</gene>
<dbReference type="Proteomes" id="UP000252086">
    <property type="component" value="Unassembled WGS sequence"/>
</dbReference>
<protein>
    <submittedName>
        <fullName evidence="2">Uncharacterized protein</fullName>
    </submittedName>
</protein>
<comment type="caution">
    <text evidence="2">The sequence shown here is derived from an EMBL/GenBank/DDBJ whole genome shotgun (WGS) entry which is preliminary data.</text>
</comment>
<keyword evidence="1" id="KW-1133">Transmembrane helix</keyword>
<organism evidence="2 3">
    <name type="scientific">Marinomonas aquiplantarum</name>
    <dbReference type="NCBI Taxonomy" id="491951"/>
    <lineage>
        <taxon>Bacteria</taxon>
        <taxon>Pseudomonadati</taxon>
        <taxon>Pseudomonadota</taxon>
        <taxon>Gammaproteobacteria</taxon>
        <taxon>Oceanospirillales</taxon>
        <taxon>Oceanospirillaceae</taxon>
        <taxon>Marinomonas</taxon>
    </lineage>
</organism>
<dbReference type="OrthoDB" id="5422038at2"/>
<dbReference type="EMBL" id="QNRF01000004">
    <property type="protein sequence ID" value="RBO83355.1"/>
    <property type="molecule type" value="Genomic_DNA"/>
</dbReference>
<keyword evidence="3" id="KW-1185">Reference proteome</keyword>
<sequence length="90" mass="10688">MKDKETWFPAKENGLGWGKPTTWQGWLVLSLYLFVLCLISILVDPKEALMTWAFWVACNTLVLILICYLKGEPPSWKWKPIEKEKRKWFK</sequence>
<evidence type="ECO:0000313" key="3">
    <source>
        <dbReference type="Proteomes" id="UP000252086"/>
    </source>
</evidence>
<dbReference type="RefSeq" id="WP_113874308.1">
    <property type="nucleotide sequence ID" value="NZ_QNRF01000004.1"/>
</dbReference>
<keyword evidence="1" id="KW-0812">Transmembrane</keyword>
<dbReference type="AlphaFoldDB" id="A0A366D0D2"/>
<reference evidence="2 3" key="1">
    <citation type="submission" date="2018-06" db="EMBL/GenBank/DDBJ databases">
        <title>Genomic Encyclopedia of Type Strains, Phase III (KMG-III): the genomes of soil and plant-associated and newly described type strains.</title>
        <authorList>
            <person name="Whitman W."/>
        </authorList>
    </citation>
    <scope>NUCLEOTIDE SEQUENCE [LARGE SCALE GENOMIC DNA]</scope>
    <source>
        <strain evidence="2 3">CECT 7732</strain>
    </source>
</reference>
<feature type="transmembrane region" description="Helical" evidence="1">
    <location>
        <begin position="49"/>
        <end position="69"/>
    </location>
</feature>
<name>A0A366D0D2_9GAMM</name>
<proteinExistence type="predicted"/>